<name>A0A1X2G8V0_9FUNG</name>
<dbReference type="AlphaFoldDB" id="A0A1X2G8V0"/>
<organism evidence="1 2">
    <name type="scientific">Hesseltinella vesiculosa</name>
    <dbReference type="NCBI Taxonomy" id="101127"/>
    <lineage>
        <taxon>Eukaryota</taxon>
        <taxon>Fungi</taxon>
        <taxon>Fungi incertae sedis</taxon>
        <taxon>Mucoromycota</taxon>
        <taxon>Mucoromycotina</taxon>
        <taxon>Mucoromycetes</taxon>
        <taxon>Mucorales</taxon>
        <taxon>Cunninghamellaceae</taxon>
        <taxon>Hesseltinella</taxon>
    </lineage>
</organism>
<comment type="caution">
    <text evidence="1">The sequence shown here is derived from an EMBL/GenBank/DDBJ whole genome shotgun (WGS) entry which is preliminary data.</text>
</comment>
<dbReference type="Proteomes" id="UP000242146">
    <property type="component" value="Unassembled WGS sequence"/>
</dbReference>
<proteinExistence type="predicted"/>
<keyword evidence="2" id="KW-1185">Reference proteome</keyword>
<dbReference type="STRING" id="101127.A0A1X2G8V0"/>
<dbReference type="OrthoDB" id="2257144at2759"/>
<gene>
    <name evidence="1" type="ORF">DM01DRAFT_1385679</name>
</gene>
<evidence type="ECO:0000313" key="1">
    <source>
        <dbReference type="EMBL" id="ORX48012.1"/>
    </source>
</evidence>
<protein>
    <submittedName>
        <fullName evidence="1">Uncharacterized protein</fullName>
    </submittedName>
</protein>
<dbReference type="EMBL" id="MCGT01000031">
    <property type="protein sequence ID" value="ORX48012.1"/>
    <property type="molecule type" value="Genomic_DNA"/>
</dbReference>
<evidence type="ECO:0000313" key="2">
    <source>
        <dbReference type="Proteomes" id="UP000242146"/>
    </source>
</evidence>
<accession>A0A1X2G8V0</accession>
<reference evidence="1 2" key="1">
    <citation type="submission" date="2016-07" db="EMBL/GenBank/DDBJ databases">
        <title>Pervasive Adenine N6-methylation of Active Genes in Fungi.</title>
        <authorList>
            <consortium name="DOE Joint Genome Institute"/>
            <person name="Mondo S.J."/>
            <person name="Dannebaum R.O."/>
            <person name="Kuo R.C."/>
            <person name="Labutti K."/>
            <person name="Haridas S."/>
            <person name="Kuo A."/>
            <person name="Salamov A."/>
            <person name="Ahrendt S.R."/>
            <person name="Lipzen A."/>
            <person name="Sullivan W."/>
            <person name="Andreopoulos W.B."/>
            <person name="Clum A."/>
            <person name="Lindquist E."/>
            <person name="Daum C."/>
            <person name="Ramamoorthy G.K."/>
            <person name="Gryganskyi A."/>
            <person name="Culley D."/>
            <person name="Magnuson J.K."/>
            <person name="James T.Y."/>
            <person name="O'Malley M.A."/>
            <person name="Stajich J.E."/>
            <person name="Spatafora J.W."/>
            <person name="Visel A."/>
            <person name="Grigoriev I.V."/>
        </authorList>
    </citation>
    <scope>NUCLEOTIDE SEQUENCE [LARGE SCALE GENOMIC DNA]</scope>
    <source>
        <strain evidence="1 2">NRRL 3301</strain>
    </source>
</reference>
<sequence>MNVTDMNTLLAEFQLRFTSLNLVQNDLTPAQLDFLVHSQNPNYQAHSQIMQRHFEVDDQTLMDVLGLQVFEPGTAVPTGTVNFYVRSWSVPLTTLQTIMDWLCAEESEDFSIEEVNDWFDHIEAHQQDQMPIRIRYVGMCAGPTTPHDRHLEDTSFREHGLLSMFLHGLQRTDLACFNDVNILVAPNAALQGPVGRHTDLREQILINYFGLDKLLNQQIGGIRVWYAPSAQTIQNHQRYQNTLMQNLLTMGDDSRSGDQALSNEVEAWVERMCRAATDNAVCARLEQRPLNEDYLGMLTQQSTPTQTVYGLTIMATLGKDVTLAAMVNATPFFSTDSYAGHVTIASLQRVSGVHFDHGTIFTSFCDLYPWAGHNSTLPAAIQQLRDYMQTVQPLIAVTMSRPVTSVAMSNFLHPHGMPSLDDYMDYIGLPRLAFYPTDDMVNGPATAAWPNTHATIMVPHLHPGYQKHLAHSPIVSQIIDLCWAITMIIGELAANILKTNSTARNTEAAINALVPLIMPDSPNLIARLAYAYGDLAAAKQQYQVFATLRLARVRFLDQVQTRYNEVMSLAAYRRMDDIGRAVGPPHSHHRAVQVQRMWNMNYPQLHCHIPRDAQHQQQWFQWANSLQQGAFYFASAMRQAGLLHPVVHRLHSVLVQYPPDNATDDSWMANETLVLEALGRWSSYMRTFLPPDHFSPANQRLRVGQRWANERGVPFVPTIYTSMEHIEGREVVVSATYGVNFYWIYNDHDVTVRVRFPRSLMPIFQMRTSCQHFIVHFLPGGIGFSTLQGTPVMNGPSPIVISLSDINHFPYLPQLWAAERQRAGQQGLTVSPMVGTPGRPYFTVTTPAATLSNFGPILPNDAIALLRDFLAQDQFVHGGTLNTASNDVAVALRNPLVNAQRFSVAFSQYLQHRLEHPYAYQWLYFCDHIHMQGRHLRINLQFLRPIHSFRAIPTYTASGSRQSYIVLRFGPADPAGDTLLHPVGDLTR</sequence>